<proteinExistence type="inferred from homology"/>
<comment type="caution">
    <text evidence="1">Once thought to be involved in copper homeostasis, experiments in E.coli have shown this is not the case.</text>
</comment>
<dbReference type="Pfam" id="PF03932">
    <property type="entry name" value="CutC"/>
    <property type="match status" value="1"/>
</dbReference>
<name>A0ABS6TF80_9ENTE</name>
<dbReference type="InterPro" id="IPR005627">
    <property type="entry name" value="CutC-like"/>
</dbReference>
<organism evidence="2 3">
    <name type="scientific">Enterococcus alishanensis</name>
    <dbReference type="NCBI Taxonomy" id="1303817"/>
    <lineage>
        <taxon>Bacteria</taxon>
        <taxon>Bacillati</taxon>
        <taxon>Bacillota</taxon>
        <taxon>Bacilli</taxon>
        <taxon>Lactobacillales</taxon>
        <taxon>Enterococcaceae</taxon>
        <taxon>Enterococcus</taxon>
    </lineage>
</organism>
<keyword evidence="3" id="KW-1185">Reference proteome</keyword>
<evidence type="ECO:0000256" key="1">
    <source>
        <dbReference type="HAMAP-Rule" id="MF_00795"/>
    </source>
</evidence>
<evidence type="ECO:0000313" key="3">
    <source>
        <dbReference type="Proteomes" id="UP000774130"/>
    </source>
</evidence>
<dbReference type="PANTHER" id="PTHR12598:SF0">
    <property type="entry name" value="COPPER HOMEOSTASIS PROTEIN CUTC HOMOLOG"/>
    <property type="match status" value="1"/>
</dbReference>
<dbReference type="EMBL" id="JAHUZB010000005">
    <property type="protein sequence ID" value="MBV7391543.1"/>
    <property type="molecule type" value="Genomic_DNA"/>
</dbReference>
<dbReference type="Proteomes" id="UP000774130">
    <property type="component" value="Unassembled WGS sequence"/>
</dbReference>
<accession>A0ABS6TF80</accession>
<keyword evidence="1" id="KW-0963">Cytoplasm</keyword>
<dbReference type="PANTHER" id="PTHR12598">
    <property type="entry name" value="COPPER HOMEOSTASIS PROTEIN CUTC"/>
    <property type="match status" value="1"/>
</dbReference>
<comment type="similarity">
    <text evidence="1">Belongs to the CutC family.</text>
</comment>
<comment type="caution">
    <text evidence="2">The sequence shown here is derived from an EMBL/GenBank/DDBJ whole genome shotgun (WGS) entry which is preliminary data.</text>
</comment>
<sequence length="211" mass="22979">MIKEFCAENFTDLPKAIAAGASRIELCDNLAVGGTTPSLGVIEEAMAYASEKHVPIMTMIRPRGGNFVYNDLELKIIENDLIHAKNAGVDGIVFGCLTAENEVDEEAVEMILGNSSGLQTTFHMAFDELSHEEQLKTIDWFVQLGIDRILTHGGPATQTIDECLPYLKELVNYADGRIIILPGGGINANNIDKITEFLGVKEAHGTKIVTF</sequence>
<evidence type="ECO:0000313" key="2">
    <source>
        <dbReference type="EMBL" id="MBV7391543.1"/>
    </source>
</evidence>
<dbReference type="RefSeq" id="WP_218326758.1">
    <property type="nucleotide sequence ID" value="NZ_JAHUZB010000005.1"/>
</dbReference>
<protein>
    <recommendedName>
        <fullName evidence="1">PF03932 family protein CutC</fullName>
    </recommendedName>
</protein>
<dbReference type="HAMAP" id="MF_00795">
    <property type="entry name" value="CutC"/>
    <property type="match status" value="1"/>
</dbReference>
<reference evidence="2 3" key="1">
    <citation type="submission" date="2021-06" db="EMBL/GenBank/DDBJ databases">
        <title>Enterococcus alishanensis sp. nov., a novel lactic acid bacterium isolated from fresh coffee beans.</title>
        <authorList>
            <person name="Chen Y.-S."/>
        </authorList>
    </citation>
    <scope>NUCLEOTIDE SEQUENCE [LARGE SCALE GENOMIC DNA]</scope>
    <source>
        <strain evidence="2 3">ALS3</strain>
    </source>
</reference>
<comment type="subcellular location">
    <subcellularLocation>
        <location evidence="1">Cytoplasm</location>
    </subcellularLocation>
</comment>
<gene>
    <name evidence="1" type="primary">cutC</name>
    <name evidence="2" type="ORF">KUA55_12715</name>
</gene>